<accession>A0A381TUA4</accession>
<gene>
    <name evidence="2" type="ORF">METZ01_LOCUS72263</name>
</gene>
<dbReference type="InterPro" id="IPR018649">
    <property type="entry name" value="SHOCT"/>
</dbReference>
<dbReference type="EMBL" id="UINC01005149">
    <property type="protein sequence ID" value="SVA19409.1"/>
    <property type="molecule type" value="Genomic_DNA"/>
</dbReference>
<dbReference type="AlphaFoldDB" id="A0A381TUA4"/>
<evidence type="ECO:0000259" key="1">
    <source>
        <dbReference type="Pfam" id="PF09851"/>
    </source>
</evidence>
<feature type="domain" description="SHOCT" evidence="1">
    <location>
        <begin position="19"/>
        <end position="46"/>
    </location>
</feature>
<feature type="non-terminal residue" evidence="2">
    <location>
        <position position="1"/>
    </location>
</feature>
<name>A0A381TUA4_9ZZZZ</name>
<reference evidence="2" key="1">
    <citation type="submission" date="2018-05" db="EMBL/GenBank/DDBJ databases">
        <authorList>
            <person name="Lanie J.A."/>
            <person name="Ng W.-L."/>
            <person name="Kazmierczak K.M."/>
            <person name="Andrzejewski T.M."/>
            <person name="Davidsen T.M."/>
            <person name="Wayne K.J."/>
            <person name="Tettelin H."/>
            <person name="Glass J.I."/>
            <person name="Rusch D."/>
            <person name="Podicherti R."/>
            <person name="Tsui H.-C.T."/>
            <person name="Winkler M.E."/>
        </authorList>
    </citation>
    <scope>NUCLEOTIDE SEQUENCE</scope>
</reference>
<protein>
    <recommendedName>
        <fullName evidence="1">SHOCT domain-containing protein</fullName>
    </recommendedName>
</protein>
<organism evidence="2">
    <name type="scientific">marine metagenome</name>
    <dbReference type="NCBI Taxonomy" id="408172"/>
    <lineage>
        <taxon>unclassified sequences</taxon>
        <taxon>metagenomes</taxon>
        <taxon>ecological metagenomes</taxon>
    </lineage>
</organism>
<evidence type="ECO:0000313" key="2">
    <source>
        <dbReference type="EMBL" id="SVA19409.1"/>
    </source>
</evidence>
<proteinExistence type="predicted"/>
<sequence>VVQNDGNANKDDNVDEIIAQIEKLAILKEKGIISEKDYEKKKKDLLKRI</sequence>
<dbReference type="Pfam" id="PF09851">
    <property type="entry name" value="SHOCT"/>
    <property type="match status" value="1"/>
</dbReference>